<dbReference type="InterPro" id="IPR007729">
    <property type="entry name" value="DGOK"/>
</dbReference>
<keyword evidence="2" id="KW-1185">Reference proteome</keyword>
<reference evidence="1 2" key="1">
    <citation type="submission" date="2018-05" db="EMBL/GenBank/DDBJ databases">
        <title>Acuticoccus sediminis sp. nov., isolated from deep-sea sediment of Indian Ocean.</title>
        <authorList>
            <person name="Liu X."/>
            <person name="Lai Q."/>
            <person name="Du Y."/>
            <person name="Sun F."/>
            <person name="Zhang X."/>
            <person name="Wang S."/>
            <person name="Shao Z."/>
        </authorList>
    </citation>
    <scope>NUCLEOTIDE SEQUENCE [LARGE SCALE GENOMIC DNA]</scope>
    <source>
        <strain evidence="1 2">PTG4-2</strain>
    </source>
</reference>
<proteinExistence type="predicted"/>
<dbReference type="Pfam" id="PF05035">
    <property type="entry name" value="DGOK"/>
    <property type="match status" value="1"/>
</dbReference>
<evidence type="ECO:0000313" key="1">
    <source>
        <dbReference type="EMBL" id="RAI00552.1"/>
    </source>
</evidence>
<comment type="caution">
    <text evidence="1">The sequence shown here is derived from an EMBL/GenBank/DDBJ whole genome shotgun (WGS) entry which is preliminary data.</text>
</comment>
<dbReference type="Gene3D" id="3.30.420.310">
    <property type="entry name" value="2-keto-3-deoxy-galactonokinase, C-terminal domain"/>
    <property type="match status" value="1"/>
</dbReference>
<dbReference type="Proteomes" id="UP000249590">
    <property type="component" value="Unassembled WGS sequence"/>
</dbReference>
<dbReference type="CDD" id="cd24012">
    <property type="entry name" value="ASKHA_NBD_KDGal-kinase"/>
    <property type="match status" value="1"/>
</dbReference>
<dbReference type="GO" id="GO:0008671">
    <property type="term" value="F:2-dehydro-3-deoxygalactonokinase activity"/>
    <property type="evidence" value="ECO:0007669"/>
    <property type="project" value="InterPro"/>
</dbReference>
<keyword evidence="1" id="KW-0808">Transferase</keyword>
<gene>
    <name evidence="1" type="ORF">DLJ53_14915</name>
</gene>
<dbReference type="InterPro" id="IPR042257">
    <property type="entry name" value="DGOK_C"/>
</dbReference>
<dbReference type="EMBL" id="QHHQ01000003">
    <property type="protein sequence ID" value="RAI00552.1"/>
    <property type="molecule type" value="Genomic_DNA"/>
</dbReference>
<keyword evidence="1" id="KW-0418">Kinase</keyword>
<name>A0A8B2NPF7_9HYPH</name>
<dbReference type="InterPro" id="IPR042258">
    <property type="entry name" value="DGOK_N"/>
</dbReference>
<dbReference type="AlphaFoldDB" id="A0A8B2NPF7"/>
<evidence type="ECO:0000313" key="2">
    <source>
        <dbReference type="Proteomes" id="UP000249590"/>
    </source>
</evidence>
<accession>A0A8B2NPF7</accession>
<sequence length="307" mass="31483">MRARRGRFVLIGVDWGTTSLRAYLIGDDGWPVDRVEGRQGLLNVTDGDFEGVLQRAVSGWLADAPAGTPILLSGMVGSRQGWVEAPYVSVPATAAALAANCAEIATSSMGRVRIVPGVLLDDAASGRADVMRGEETEIMGALAALGLSDGTFVLPGTHSKWVTVSAGVITDFSTYMTGEIFAAMRDHTILSRMMKSEGDDAAAYADGVGTGLALSGPGELLSALFGVRVRGLLGRLSEASSASFLSGLLIGAEIASAAAGRAEVVIVAAPGLAERYRSALATAGIANRLAPPDTAAQGLARIAAQLP</sequence>
<protein>
    <submittedName>
        <fullName evidence="1">2-dehydro-3-deoxygalactonokinase</fullName>
    </submittedName>
</protein>
<organism evidence="1 2">
    <name type="scientific">Acuticoccus sediminis</name>
    <dbReference type="NCBI Taxonomy" id="2184697"/>
    <lineage>
        <taxon>Bacteria</taxon>
        <taxon>Pseudomonadati</taxon>
        <taxon>Pseudomonadota</taxon>
        <taxon>Alphaproteobacteria</taxon>
        <taxon>Hyphomicrobiales</taxon>
        <taxon>Amorphaceae</taxon>
        <taxon>Acuticoccus</taxon>
    </lineage>
</organism>
<dbReference type="Gene3D" id="3.30.420.300">
    <property type="entry name" value="2-keto-3-deoxy-galactonokinase, substrate binding domain"/>
    <property type="match status" value="1"/>
</dbReference>
<dbReference type="GO" id="GO:0034194">
    <property type="term" value="P:D-galactonate catabolic process"/>
    <property type="evidence" value="ECO:0007669"/>
    <property type="project" value="InterPro"/>
</dbReference>